<feature type="non-terminal residue" evidence="1">
    <location>
        <position position="1"/>
    </location>
</feature>
<evidence type="ECO:0000313" key="2">
    <source>
        <dbReference type="Proteomes" id="UP001163835"/>
    </source>
</evidence>
<feature type="non-terminal residue" evidence="1">
    <location>
        <position position="187"/>
    </location>
</feature>
<keyword evidence="2" id="KW-1185">Reference proteome</keyword>
<protein>
    <submittedName>
        <fullName evidence="1">Uncharacterized protein</fullName>
    </submittedName>
</protein>
<comment type="caution">
    <text evidence="1">The sequence shown here is derived from an EMBL/GenBank/DDBJ whole genome shotgun (WGS) entry which is preliminary data.</text>
</comment>
<evidence type="ECO:0000313" key="1">
    <source>
        <dbReference type="EMBL" id="KAJ3815219.1"/>
    </source>
</evidence>
<sequence>TKHEINIVLLGDTVTGKTALVNLIANMCAGFTLKDFEEKIERSNEARNTGGSQTIQPHLYSITCVNGQKVNILDTPGLADSRGMDKDMENLKAIIDAMKKNFDTIDGIVVVQSGLSFHLGPTFDSALLHISYMFPGNIYDNIALVLTFVGPPPEKANLVTEYLPEELQKAPQWSINNPHAMWSIYQK</sequence>
<proteinExistence type="predicted"/>
<gene>
    <name evidence="1" type="ORF">F5876DRAFT_6466</name>
</gene>
<accession>A0ACC1UEW8</accession>
<dbReference type="Proteomes" id="UP001163835">
    <property type="component" value="Unassembled WGS sequence"/>
</dbReference>
<dbReference type="EMBL" id="MU794953">
    <property type="protein sequence ID" value="KAJ3815219.1"/>
    <property type="molecule type" value="Genomic_DNA"/>
</dbReference>
<reference evidence="1" key="1">
    <citation type="submission" date="2022-09" db="EMBL/GenBank/DDBJ databases">
        <title>A Global Phylogenomic Analysis of the Shiitake Genus Lentinula.</title>
        <authorList>
            <consortium name="DOE Joint Genome Institute"/>
            <person name="Sierra-Patev S."/>
            <person name="Min B."/>
            <person name="Naranjo-Ortiz M."/>
            <person name="Looney B."/>
            <person name="Konkel Z."/>
            <person name="Slot J.C."/>
            <person name="Sakamoto Y."/>
            <person name="Steenwyk J.L."/>
            <person name="Rokas A."/>
            <person name="Carro J."/>
            <person name="Camarero S."/>
            <person name="Ferreira P."/>
            <person name="Molpeceres G."/>
            <person name="Ruiz-Duenas F.J."/>
            <person name="Serrano A."/>
            <person name="Henrissat B."/>
            <person name="Drula E."/>
            <person name="Hughes K.W."/>
            <person name="Mata J.L."/>
            <person name="Ishikawa N.K."/>
            <person name="Vargas-Isla R."/>
            <person name="Ushijima S."/>
            <person name="Smith C.A."/>
            <person name="Ahrendt S."/>
            <person name="Andreopoulos W."/>
            <person name="He G."/>
            <person name="Labutti K."/>
            <person name="Lipzen A."/>
            <person name="Ng V."/>
            <person name="Riley R."/>
            <person name="Sandor L."/>
            <person name="Barry K."/>
            <person name="Martinez A.T."/>
            <person name="Xiao Y."/>
            <person name="Gibbons J.G."/>
            <person name="Terashima K."/>
            <person name="Grigoriev I.V."/>
            <person name="Hibbett D.S."/>
        </authorList>
    </citation>
    <scope>NUCLEOTIDE SEQUENCE</scope>
    <source>
        <strain evidence="1">TMI1499</strain>
    </source>
</reference>
<organism evidence="1 2">
    <name type="scientific">Lentinula aff. lateritia</name>
    <dbReference type="NCBI Taxonomy" id="2804960"/>
    <lineage>
        <taxon>Eukaryota</taxon>
        <taxon>Fungi</taxon>
        <taxon>Dikarya</taxon>
        <taxon>Basidiomycota</taxon>
        <taxon>Agaricomycotina</taxon>
        <taxon>Agaricomycetes</taxon>
        <taxon>Agaricomycetidae</taxon>
        <taxon>Agaricales</taxon>
        <taxon>Marasmiineae</taxon>
        <taxon>Omphalotaceae</taxon>
        <taxon>Lentinula</taxon>
    </lineage>
</organism>
<name>A0ACC1UEW8_9AGAR</name>